<dbReference type="Proteomes" id="UP000315724">
    <property type="component" value="Chromosome"/>
</dbReference>
<evidence type="ECO:0000313" key="2">
    <source>
        <dbReference type="Proteomes" id="UP000315724"/>
    </source>
</evidence>
<dbReference type="AlphaFoldDB" id="A0A517QMC5"/>
<proteinExistence type="predicted"/>
<gene>
    <name evidence="1" type="ORF">Mal48_20200</name>
</gene>
<evidence type="ECO:0000313" key="1">
    <source>
        <dbReference type="EMBL" id="QDT32773.1"/>
    </source>
</evidence>
<name>A0A517QMC5_9PLAN</name>
<organism evidence="1 2">
    <name type="scientific">Thalassoglobus polymorphus</name>
    <dbReference type="NCBI Taxonomy" id="2527994"/>
    <lineage>
        <taxon>Bacteria</taxon>
        <taxon>Pseudomonadati</taxon>
        <taxon>Planctomycetota</taxon>
        <taxon>Planctomycetia</taxon>
        <taxon>Planctomycetales</taxon>
        <taxon>Planctomycetaceae</taxon>
        <taxon>Thalassoglobus</taxon>
    </lineage>
</organism>
<protein>
    <submittedName>
        <fullName evidence="1">Uncharacterized protein</fullName>
    </submittedName>
</protein>
<accession>A0A517QMC5</accession>
<dbReference type="KEGG" id="tpol:Mal48_20200"/>
<sequence>MDRKLLLAVRPCWEPGVGTAFELASLVFETELSPVGFFVFQSHGYSGMISDFPSQSGLSVRDVSQIEKFESGQISRVDSV</sequence>
<dbReference type="EMBL" id="CP036267">
    <property type="protein sequence ID" value="QDT32773.1"/>
    <property type="molecule type" value="Genomic_DNA"/>
</dbReference>
<reference evidence="1 2" key="1">
    <citation type="submission" date="2019-02" db="EMBL/GenBank/DDBJ databases">
        <title>Deep-cultivation of Planctomycetes and their phenomic and genomic characterization uncovers novel biology.</title>
        <authorList>
            <person name="Wiegand S."/>
            <person name="Jogler M."/>
            <person name="Boedeker C."/>
            <person name="Pinto D."/>
            <person name="Vollmers J."/>
            <person name="Rivas-Marin E."/>
            <person name="Kohn T."/>
            <person name="Peeters S.H."/>
            <person name="Heuer A."/>
            <person name="Rast P."/>
            <person name="Oberbeckmann S."/>
            <person name="Bunk B."/>
            <person name="Jeske O."/>
            <person name="Meyerdierks A."/>
            <person name="Storesund J.E."/>
            <person name="Kallscheuer N."/>
            <person name="Luecker S."/>
            <person name="Lage O.M."/>
            <person name="Pohl T."/>
            <person name="Merkel B.J."/>
            <person name="Hornburger P."/>
            <person name="Mueller R.-W."/>
            <person name="Bruemmer F."/>
            <person name="Labrenz M."/>
            <person name="Spormann A.M."/>
            <person name="Op den Camp H."/>
            <person name="Overmann J."/>
            <person name="Amann R."/>
            <person name="Jetten M.S.M."/>
            <person name="Mascher T."/>
            <person name="Medema M.H."/>
            <person name="Devos D.P."/>
            <person name="Kaster A.-K."/>
            <person name="Ovreas L."/>
            <person name="Rohde M."/>
            <person name="Galperin M.Y."/>
            <person name="Jogler C."/>
        </authorList>
    </citation>
    <scope>NUCLEOTIDE SEQUENCE [LARGE SCALE GENOMIC DNA]</scope>
    <source>
        <strain evidence="1 2">Mal48</strain>
    </source>
</reference>
<keyword evidence="2" id="KW-1185">Reference proteome</keyword>